<reference evidence="2" key="1">
    <citation type="journal article" date="2023" name="Plant J.">
        <title>The genome of the king protea, Protea cynaroides.</title>
        <authorList>
            <person name="Chang J."/>
            <person name="Duong T.A."/>
            <person name="Schoeman C."/>
            <person name="Ma X."/>
            <person name="Roodt D."/>
            <person name="Barker N."/>
            <person name="Li Z."/>
            <person name="Van de Peer Y."/>
            <person name="Mizrachi E."/>
        </authorList>
    </citation>
    <scope>NUCLEOTIDE SEQUENCE</scope>
    <source>
        <tissue evidence="2">Young leaves</tissue>
    </source>
</reference>
<keyword evidence="1" id="KW-0812">Transmembrane</keyword>
<gene>
    <name evidence="2" type="ORF">NE237_004440</name>
</gene>
<feature type="transmembrane region" description="Helical" evidence="1">
    <location>
        <begin position="129"/>
        <end position="150"/>
    </location>
</feature>
<name>A0A9Q0KJF5_9MAGN</name>
<dbReference type="AlphaFoldDB" id="A0A9Q0KJF5"/>
<evidence type="ECO:0000256" key="1">
    <source>
        <dbReference type="SAM" id="Phobius"/>
    </source>
</evidence>
<dbReference type="EMBL" id="JAMYWD010000005">
    <property type="protein sequence ID" value="KAJ4971341.1"/>
    <property type="molecule type" value="Genomic_DNA"/>
</dbReference>
<proteinExistence type="predicted"/>
<comment type="caution">
    <text evidence="2">The sequence shown here is derived from an EMBL/GenBank/DDBJ whole genome shotgun (WGS) entry which is preliminary data.</text>
</comment>
<protein>
    <submittedName>
        <fullName evidence="2">Uncharacterized protein</fullName>
    </submittedName>
</protein>
<evidence type="ECO:0000313" key="2">
    <source>
        <dbReference type="EMBL" id="KAJ4971341.1"/>
    </source>
</evidence>
<sequence length="168" mass="19398">MTQLWFHNLVSALVFSMIATNVIMLPYVTSSPYLSPPSPSRVARPLLTTSPSPPFPSSSVTYLTTPPSPPSPPSSYLMLPHLLHFLLHHQYLMLPHLLHLLLHHQYLMLPHLLHLLLHHQYLMSPYLPLHLLLFDMCVYQYCACTGLTVLQSWTDDENKWQMNNLTRH</sequence>
<organism evidence="2 3">
    <name type="scientific">Protea cynaroides</name>
    <dbReference type="NCBI Taxonomy" id="273540"/>
    <lineage>
        <taxon>Eukaryota</taxon>
        <taxon>Viridiplantae</taxon>
        <taxon>Streptophyta</taxon>
        <taxon>Embryophyta</taxon>
        <taxon>Tracheophyta</taxon>
        <taxon>Spermatophyta</taxon>
        <taxon>Magnoliopsida</taxon>
        <taxon>Proteales</taxon>
        <taxon>Proteaceae</taxon>
        <taxon>Protea</taxon>
    </lineage>
</organism>
<dbReference type="Proteomes" id="UP001141806">
    <property type="component" value="Unassembled WGS sequence"/>
</dbReference>
<feature type="transmembrane region" description="Helical" evidence="1">
    <location>
        <begin position="9"/>
        <end position="28"/>
    </location>
</feature>
<keyword evidence="3" id="KW-1185">Reference proteome</keyword>
<keyword evidence="1" id="KW-0472">Membrane</keyword>
<keyword evidence="1" id="KW-1133">Transmembrane helix</keyword>
<evidence type="ECO:0000313" key="3">
    <source>
        <dbReference type="Proteomes" id="UP001141806"/>
    </source>
</evidence>
<accession>A0A9Q0KJF5</accession>